<gene>
    <name evidence="2" type="ORF">NliqN6_6518</name>
</gene>
<evidence type="ECO:0000313" key="2">
    <source>
        <dbReference type="EMBL" id="GHJ90116.1"/>
    </source>
</evidence>
<feature type="compositionally biased region" description="Low complexity" evidence="1">
    <location>
        <begin position="84"/>
        <end position="93"/>
    </location>
</feature>
<sequence>MSLTTHSHPHPHPQPRQHTTHRTGPPRRKSGLNLHRTSSHGGIHATASALALTTNQNQSQVVPRMERQDSGASKASDEVSVTSAPGTGAAAGRTRGKHVHGMHHVARPGGVGPRRKSQVHIGDHARRGSRNSRSDTNLSRLGLTSLARANSRTHLAKGEPEPEVEAEAEEEEWEEAPGVEARGAGSSDDNDEDDDEEEDGDELIIPIKKKPTPRAKDLPSKGFAPAVVASPEQHVIQRTTPAPRTETLAPAPAPPTPRQPSPAPSDAGTLIATPTKSHTAPAPSGRHIRTRNSHTSLQSLTAGSLRSFLTGPHHPLSSPKPGKRREGTAPPVVSGETARGAWAGPAVEGMPTPTRTTAERPPAAAASSLRKASFTGSPSGGDVSGLPPPGRLSAHSVAQRAALLPTMSSRPSSAGAADATRQQMERESVNLVSRFVTLPSSTSAQGTQGIFPESPFAGAHASLVRTLMEEGAQLLPLDNPTNPSLRRTETSRAATPKPPRATGGAAPPYGAGQAPQGMEWVAGLTPFEMSVQRCLAQRKGAVRLATGRALGPLGA</sequence>
<feature type="compositionally biased region" description="Polar residues" evidence="1">
    <location>
        <begin position="293"/>
        <end position="304"/>
    </location>
</feature>
<comment type="caution">
    <text evidence="2">The sequence shown here is derived from an EMBL/GenBank/DDBJ whole genome shotgun (WGS) entry which is preliminary data.</text>
</comment>
<feature type="region of interest" description="Disordered" evidence="1">
    <location>
        <begin position="405"/>
        <end position="424"/>
    </location>
</feature>
<dbReference type="OrthoDB" id="2595239at2759"/>
<dbReference type="AlphaFoldDB" id="A0A8H3YK22"/>
<feature type="compositionally biased region" description="Acidic residues" evidence="1">
    <location>
        <begin position="161"/>
        <end position="177"/>
    </location>
</feature>
<feature type="compositionally biased region" description="Low complexity" evidence="1">
    <location>
        <begin position="492"/>
        <end position="512"/>
    </location>
</feature>
<feature type="compositionally biased region" description="Low complexity" evidence="1">
    <location>
        <begin position="238"/>
        <end position="250"/>
    </location>
</feature>
<organism evidence="2 3">
    <name type="scientific">Naganishia liquefaciens</name>
    <dbReference type="NCBI Taxonomy" id="104408"/>
    <lineage>
        <taxon>Eukaryota</taxon>
        <taxon>Fungi</taxon>
        <taxon>Dikarya</taxon>
        <taxon>Basidiomycota</taxon>
        <taxon>Agaricomycotina</taxon>
        <taxon>Tremellomycetes</taxon>
        <taxon>Filobasidiales</taxon>
        <taxon>Filobasidiaceae</taxon>
        <taxon>Naganishia</taxon>
    </lineage>
</organism>
<evidence type="ECO:0000256" key="1">
    <source>
        <dbReference type="SAM" id="MobiDB-lite"/>
    </source>
</evidence>
<accession>A0A8H3YK22</accession>
<keyword evidence="3" id="KW-1185">Reference proteome</keyword>
<feature type="region of interest" description="Disordered" evidence="1">
    <location>
        <begin position="1"/>
        <end position="397"/>
    </location>
</feature>
<proteinExistence type="predicted"/>
<feature type="compositionally biased region" description="Low complexity" evidence="1">
    <location>
        <begin position="351"/>
        <end position="366"/>
    </location>
</feature>
<dbReference type="Proteomes" id="UP000620104">
    <property type="component" value="Unassembled WGS sequence"/>
</dbReference>
<feature type="compositionally biased region" description="Basic residues" evidence="1">
    <location>
        <begin position="94"/>
        <end position="106"/>
    </location>
</feature>
<feature type="compositionally biased region" description="Basic residues" evidence="1">
    <location>
        <begin position="7"/>
        <end position="30"/>
    </location>
</feature>
<name>A0A8H3YK22_9TREE</name>
<feature type="compositionally biased region" description="Acidic residues" evidence="1">
    <location>
        <begin position="188"/>
        <end position="202"/>
    </location>
</feature>
<evidence type="ECO:0000313" key="3">
    <source>
        <dbReference type="Proteomes" id="UP000620104"/>
    </source>
</evidence>
<feature type="compositionally biased region" description="Pro residues" evidence="1">
    <location>
        <begin position="251"/>
        <end position="263"/>
    </location>
</feature>
<protein>
    <submittedName>
        <fullName evidence="2">Uncharacterized protein</fullName>
    </submittedName>
</protein>
<dbReference type="EMBL" id="BLZA01000057">
    <property type="protein sequence ID" value="GHJ90116.1"/>
    <property type="molecule type" value="Genomic_DNA"/>
</dbReference>
<feature type="region of interest" description="Disordered" evidence="1">
    <location>
        <begin position="475"/>
        <end position="512"/>
    </location>
</feature>
<feature type="compositionally biased region" description="Polar residues" evidence="1">
    <location>
        <begin position="51"/>
        <end position="61"/>
    </location>
</feature>
<reference evidence="2" key="1">
    <citation type="submission" date="2020-07" db="EMBL/GenBank/DDBJ databases">
        <title>Draft Genome Sequence of a Deep-Sea Yeast, Naganishia (Cryptococcus) liquefaciens strain N6.</title>
        <authorList>
            <person name="Han Y.W."/>
            <person name="Kajitani R."/>
            <person name="Morimoto H."/>
            <person name="Parhat M."/>
            <person name="Tsubouchi H."/>
            <person name="Bakenova O."/>
            <person name="Ogata M."/>
            <person name="Argunhan B."/>
            <person name="Aoki R."/>
            <person name="Kajiwara S."/>
            <person name="Itoh T."/>
            <person name="Iwasaki H."/>
        </authorList>
    </citation>
    <scope>NUCLEOTIDE SEQUENCE</scope>
    <source>
        <strain evidence="2">N6</strain>
    </source>
</reference>